<dbReference type="Pfam" id="PF01547">
    <property type="entry name" value="SBP_bac_1"/>
    <property type="match status" value="1"/>
</dbReference>
<reference evidence="2" key="1">
    <citation type="submission" date="2019-09" db="EMBL/GenBank/DDBJ databases">
        <title>Characterisation of the sponge microbiome using genome-centric metagenomics.</title>
        <authorList>
            <person name="Engelberts J.P."/>
            <person name="Robbins S.J."/>
            <person name="De Goeij J.M."/>
            <person name="Aranda M."/>
            <person name="Bell S.C."/>
            <person name="Webster N.S."/>
        </authorList>
    </citation>
    <scope>NUCLEOTIDE SEQUENCE</scope>
    <source>
        <strain evidence="2">SB0661_bin_32</strain>
    </source>
</reference>
<dbReference type="PROSITE" id="PS51318">
    <property type="entry name" value="TAT"/>
    <property type="match status" value="1"/>
</dbReference>
<dbReference type="EMBL" id="VXMH01000028">
    <property type="protein sequence ID" value="MYC94493.1"/>
    <property type="molecule type" value="Genomic_DNA"/>
</dbReference>
<gene>
    <name evidence="2" type="ORF">F4X14_05930</name>
</gene>
<protein>
    <submittedName>
        <fullName evidence="2">Sugar ABC transporter substrate-binding protein</fullName>
    </submittedName>
</protein>
<name>A0A6B1D4W1_9CHLR</name>
<dbReference type="CDD" id="cd13585">
    <property type="entry name" value="PBP2_TMBP_like"/>
    <property type="match status" value="1"/>
</dbReference>
<dbReference type="AlphaFoldDB" id="A0A6B1D4W1"/>
<dbReference type="Gene3D" id="3.40.190.10">
    <property type="entry name" value="Periplasmic binding protein-like II"/>
    <property type="match status" value="1"/>
</dbReference>
<dbReference type="SUPFAM" id="SSF53850">
    <property type="entry name" value="Periplasmic binding protein-like II"/>
    <property type="match status" value="1"/>
</dbReference>
<accession>A0A6B1D4W1</accession>
<sequence>MRQAQGTVVPRSQPDDIHSVEGRTEMDSTTKKITRRTFLRTSAFAGTAGVLAACAVPVAAPAGDGAAAPAMEDVTLRMVTHYGSPVRREFTSRVKDIFEATHPGVTVEVEVAPDIDVRWQTEVAAKTLPVMLWDANLFCEMAAQGVFLPLDDRLPMQQPPVDMDDYNVPTGAECMVWHEGQQIAMPWINGAPLLYYNVDMFEEAGIERPSDDWTWDDFVDVTKELTRDTDGDGEIDQWGYMQSTRWDEHFAQWIFANGGEIVTEDRLHTPLDTPEAAGAIEFLYDLRFTHKVWPLAEQMEALQALGIGSLFNGGRVAMTYGGTGGIGGFNRSVTDFTYDILHFPKSPATGERALWTFMQNFAGPIWSEHPDLDADLAIALGGPSSQRWAGRTKIQVPIYTPAVEEDYATKPPENIRVVPEMFAEPGVQHLPIFNGKTEWLQTVFGGELTKAFIGEASLADAITSAVAEGDRILARQ</sequence>
<comment type="caution">
    <text evidence="2">The sequence shown here is derived from an EMBL/GenBank/DDBJ whole genome shotgun (WGS) entry which is preliminary data.</text>
</comment>
<dbReference type="InterPro" id="IPR006059">
    <property type="entry name" value="SBP"/>
</dbReference>
<dbReference type="PANTHER" id="PTHR43649">
    <property type="entry name" value="ARABINOSE-BINDING PROTEIN-RELATED"/>
    <property type="match status" value="1"/>
</dbReference>
<feature type="compositionally biased region" description="Basic and acidic residues" evidence="1">
    <location>
        <begin position="13"/>
        <end position="29"/>
    </location>
</feature>
<evidence type="ECO:0000313" key="2">
    <source>
        <dbReference type="EMBL" id="MYC94493.1"/>
    </source>
</evidence>
<evidence type="ECO:0000256" key="1">
    <source>
        <dbReference type="SAM" id="MobiDB-lite"/>
    </source>
</evidence>
<organism evidence="2">
    <name type="scientific">Caldilineaceae bacterium SB0661_bin_32</name>
    <dbReference type="NCBI Taxonomy" id="2605255"/>
    <lineage>
        <taxon>Bacteria</taxon>
        <taxon>Bacillati</taxon>
        <taxon>Chloroflexota</taxon>
        <taxon>Caldilineae</taxon>
        <taxon>Caldilineales</taxon>
        <taxon>Caldilineaceae</taxon>
    </lineage>
</organism>
<proteinExistence type="predicted"/>
<dbReference type="PANTHER" id="PTHR43649:SF12">
    <property type="entry name" value="DIACETYLCHITOBIOSE BINDING PROTEIN DASA"/>
    <property type="match status" value="1"/>
</dbReference>
<dbReference type="InterPro" id="IPR050490">
    <property type="entry name" value="Bact_solute-bd_prot1"/>
</dbReference>
<feature type="region of interest" description="Disordered" evidence="1">
    <location>
        <begin position="1"/>
        <end position="29"/>
    </location>
</feature>
<dbReference type="InterPro" id="IPR006311">
    <property type="entry name" value="TAT_signal"/>
</dbReference>